<reference evidence="1" key="2">
    <citation type="submission" date="2021-04" db="EMBL/GenBank/DDBJ databases">
        <authorList>
            <person name="Dong X."/>
        </authorList>
    </citation>
    <scope>NUCLEOTIDE SEQUENCE</scope>
    <source>
        <strain evidence="1">LLY</strain>
    </source>
</reference>
<evidence type="ECO:0000313" key="1">
    <source>
        <dbReference type="EMBL" id="MCM1986824.1"/>
    </source>
</evidence>
<evidence type="ECO:0008006" key="3">
    <source>
        <dbReference type="Google" id="ProtNLM"/>
    </source>
</evidence>
<reference evidence="1" key="1">
    <citation type="journal article" date="2021" name="mSystems">
        <title>Bacteria and Archaea Synergistically Convert Glycine Betaine to Biogenic Methane in the Formosa Cold Seep of the South China Sea.</title>
        <authorList>
            <person name="Li L."/>
            <person name="Zhang W."/>
            <person name="Zhang S."/>
            <person name="Song L."/>
            <person name="Sun Q."/>
            <person name="Zhang H."/>
            <person name="Xiang H."/>
            <person name="Dong X."/>
        </authorList>
    </citation>
    <scope>NUCLEOTIDE SEQUENCE</scope>
    <source>
        <strain evidence="1">LLY</strain>
    </source>
</reference>
<proteinExistence type="predicted"/>
<comment type="caution">
    <text evidence="1">The sequence shown here is derived from an EMBL/GenBank/DDBJ whole genome shotgun (WGS) entry which is preliminary data.</text>
</comment>
<evidence type="ECO:0000313" key="2">
    <source>
        <dbReference type="Proteomes" id="UP001056766"/>
    </source>
</evidence>
<dbReference type="InterPro" id="IPR018247">
    <property type="entry name" value="EF_Hand_1_Ca_BS"/>
</dbReference>
<dbReference type="PROSITE" id="PS00018">
    <property type="entry name" value="EF_HAND_1"/>
    <property type="match status" value="1"/>
</dbReference>
<organism evidence="1 2">
    <name type="scientific">Methanococcoides seepicolus</name>
    <dbReference type="NCBI Taxonomy" id="2828780"/>
    <lineage>
        <taxon>Archaea</taxon>
        <taxon>Methanobacteriati</taxon>
        <taxon>Methanobacteriota</taxon>
        <taxon>Stenosarchaea group</taxon>
        <taxon>Methanomicrobia</taxon>
        <taxon>Methanosarcinales</taxon>
        <taxon>Methanosarcinaceae</taxon>
        <taxon>Methanococcoides</taxon>
    </lineage>
</organism>
<dbReference type="Proteomes" id="UP001056766">
    <property type="component" value="Unassembled WGS sequence"/>
</dbReference>
<dbReference type="EMBL" id="JAGSOI010000025">
    <property type="protein sequence ID" value="MCM1986824.1"/>
    <property type="molecule type" value="Genomic_DNA"/>
</dbReference>
<protein>
    <recommendedName>
        <fullName evidence="3">EF-hand domain-containing protein</fullName>
    </recommendedName>
</protein>
<accession>A0A9E4ZH23</accession>
<sequence length="243" mass="27762">MNDPTSPFFGMEDWPDCGTKVTLCNIDVEYGVTEVFEEYDLIRYVDRNNDGDFDAGVDHAYIDMDDSDDVTLYDVRLTDVSIKEAFYPNNTKVMTQHDLDLGDTLVEADWNLMSSDIDLLGVVPNFYEEMEEEDVPLFTVNMFDTDCSGDWTCVDALYLSIDDEFWVDDFAVTHKDIRLYIPPNMICDEEPDCDYHAYDANQDGIISIGEVNTAIDDYRTQGPTSIADVSELIDMYRTGEPYC</sequence>
<dbReference type="AlphaFoldDB" id="A0A9E4ZH23"/>
<keyword evidence="2" id="KW-1185">Reference proteome</keyword>
<name>A0A9E4ZH23_9EURY</name>
<gene>
    <name evidence="1" type="ORF">KDK67_07420</name>
</gene>
<dbReference type="RefSeq" id="WP_250868178.1">
    <property type="nucleotide sequence ID" value="NZ_JAGSOI010000025.1"/>
</dbReference>